<feature type="non-terminal residue" evidence="1">
    <location>
        <position position="1"/>
    </location>
</feature>
<evidence type="ECO:0000313" key="1">
    <source>
        <dbReference type="EMBL" id="KAJ4493138.1"/>
    </source>
</evidence>
<reference evidence="1" key="2">
    <citation type="journal article" date="2023" name="Proc. Natl. Acad. Sci. U.S.A.">
        <title>A global phylogenomic analysis of the shiitake genus Lentinula.</title>
        <authorList>
            <person name="Sierra-Patev S."/>
            <person name="Min B."/>
            <person name="Naranjo-Ortiz M."/>
            <person name="Looney B."/>
            <person name="Konkel Z."/>
            <person name="Slot J.C."/>
            <person name="Sakamoto Y."/>
            <person name="Steenwyk J.L."/>
            <person name="Rokas A."/>
            <person name="Carro J."/>
            <person name="Camarero S."/>
            <person name="Ferreira P."/>
            <person name="Molpeceres G."/>
            <person name="Ruiz-Duenas F.J."/>
            <person name="Serrano A."/>
            <person name="Henrissat B."/>
            <person name="Drula E."/>
            <person name="Hughes K.W."/>
            <person name="Mata J.L."/>
            <person name="Ishikawa N.K."/>
            <person name="Vargas-Isla R."/>
            <person name="Ushijima S."/>
            <person name="Smith C.A."/>
            <person name="Donoghue J."/>
            <person name="Ahrendt S."/>
            <person name="Andreopoulos W."/>
            <person name="He G."/>
            <person name="LaButti K."/>
            <person name="Lipzen A."/>
            <person name="Ng V."/>
            <person name="Riley R."/>
            <person name="Sandor L."/>
            <person name="Barry K."/>
            <person name="Martinez A.T."/>
            <person name="Xiao Y."/>
            <person name="Gibbons J.G."/>
            <person name="Terashima K."/>
            <person name="Grigoriev I.V."/>
            <person name="Hibbett D."/>
        </authorList>
    </citation>
    <scope>NUCLEOTIDE SEQUENCE</scope>
    <source>
        <strain evidence="1">Sp2 HRB7682 ss15</strain>
    </source>
</reference>
<comment type="caution">
    <text evidence="1">The sequence shown here is derived from an EMBL/GenBank/DDBJ whole genome shotgun (WGS) entry which is preliminary data.</text>
</comment>
<reference evidence="1" key="1">
    <citation type="submission" date="2022-08" db="EMBL/GenBank/DDBJ databases">
        <authorList>
            <consortium name="DOE Joint Genome Institute"/>
            <person name="Min B."/>
            <person name="Riley R."/>
            <person name="Sierra-Patev S."/>
            <person name="Naranjo-Ortiz M."/>
            <person name="Looney B."/>
            <person name="Konkel Z."/>
            <person name="Slot J.C."/>
            <person name="Sakamoto Y."/>
            <person name="Steenwyk J.L."/>
            <person name="Rokas A."/>
            <person name="Carro J."/>
            <person name="Camarero S."/>
            <person name="Ferreira P."/>
            <person name="Molpeceres G."/>
            <person name="Ruiz-Duenas F.J."/>
            <person name="Serrano A."/>
            <person name="Henrissat B."/>
            <person name="Drula E."/>
            <person name="Hughes K.W."/>
            <person name="Mata J.L."/>
            <person name="Ishikawa N.K."/>
            <person name="Vargas-Isla R."/>
            <person name="Ushijima S."/>
            <person name="Smith C.A."/>
            <person name="Ahrendt S."/>
            <person name="Andreopoulos W."/>
            <person name="He G."/>
            <person name="Labutti K."/>
            <person name="Lipzen A."/>
            <person name="Ng V."/>
            <person name="Sandor L."/>
            <person name="Barry K."/>
            <person name="Martinez A.T."/>
            <person name="Xiao Y."/>
            <person name="Gibbons J.G."/>
            <person name="Terashima K."/>
            <person name="Hibbett D.S."/>
            <person name="Grigoriev I.V."/>
        </authorList>
    </citation>
    <scope>NUCLEOTIDE SEQUENCE</scope>
    <source>
        <strain evidence="1">Sp2 HRB7682 ss15</strain>
    </source>
</reference>
<sequence>DVDLECLEYLETRMFEQSAEAGVAGWYQWGLDAGYHQDNWDPYVGLREGLDHFNFQDEK</sequence>
<protein>
    <submittedName>
        <fullName evidence="1">Uncharacterized protein</fullName>
    </submittedName>
</protein>
<name>A0A9W9AYA9_9AGAR</name>
<proteinExistence type="predicted"/>
<dbReference type="AlphaFoldDB" id="A0A9W9AYA9"/>
<evidence type="ECO:0000313" key="2">
    <source>
        <dbReference type="Proteomes" id="UP001150238"/>
    </source>
</evidence>
<dbReference type="EMBL" id="JANVFS010000004">
    <property type="protein sequence ID" value="KAJ4493138.1"/>
    <property type="molecule type" value="Genomic_DNA"/>
</dbReference>
<dbReference type="Proteomes" id="UP001150238">
    <property type="component" value="Unassembled WGS sequence"/>
</dbReference>
<accession>A0A9W9AYA9</accession>
<feature type="non-terminal residue" evidence="1">
    <location>
        <position position="59"/>
    </location>
</feature>
<gene>
    <name evidence="1" type="ORF">C8J55DRAFT_401275</name>
</gene>
<organism evidence="1 2">
    <name type="scientific">Lentinula lateritia</name>
    <dbReference type="NCBI Taxonomy" id="40482"/>
    <lineage>
        <taxon>Eukaryota</taxon>
        <taxon>Fungi</taxon>
        <taxon>Dikarya</taxon>
        <taxon>Basidiomycota</taxon>
        <taxon>Agaricomycotina</taxon>
        <taxon>Agaricomycetes</taxon>
        <taxon>Agaricomycetidae</taxon>
        <taxon>Agaricales</taxon>
        <taxon>Marasmiineae</taxon>
        <taxon>Omphalotaceae</taxon>
        <taxon>Lentinula</taxon>
    </lineage>
</organism>